<evidence type="ECO:0000256" key="10">
    <source>
        <dbReference type="HAMAP-Rule" id="MF_02122"/>
    </source>
</evidence>
<dbReference type="GO" id="GO:0005737">
    <property type="term" value="C:cytoplasm"/>
    <property type="evidence" value="ECO:0007669"/>
    <property type="project" value="UniProtKB-SubCell"/>
</dbReference>
<feature type="binding site" evidence="10">
    <location>
        <position position="293"/>
    </location>
    <ligand>
        <name>succinyl-CoA</name>
        <dbReference type="ChEBI" id="CHEBI:57292"/>
    </ligand>
</feature>
<feature type="binding site" evidence="10">
    <location>
        <begin position="285"/>
        <end position="286"/>
    </location>
    <ligand>
        <name>succinyl-CoA</name>
        <dbReference type="ChEBI" id="CHEBI:57292"/>
    </ligand>
</feature>
<evidence type="ECO:0000256" key="1">
    <source>
        <dbReference type="ARBA" id="ARBA00011233"/>
    </source>
</evidence>
<dbReference type="UniPathway" id="UPA00034">
    <property type="reaction ID" value="UER00019"/>
</dbReference>
<dbReference type="Pfam" id="PF14602">
    <property type="entry name" value="Hexapep_2"/>
    <property type="match status" value="1"/>
</dbReference>
<evidence type="ECO:0000256" key="7">
    <source>
        <dbReference type="ARBA" id="ARBA00022915"/>
    </source>
</evidence>
<reference evidence="12 13" key="1">
    <citation type="submission" date="2018-09" db="EMBL/GenBank/DDBJ databases">
        <title>Zymobacter palmae IAM14233 (=T109) whole genome analysis.</title>
        <authorList>
            <person name="Yanase H."/>
        </authorList>
    </citation>
    <scope>NUCLEOTIDE SEQUENCE [LARGE SCALE GENOMIC DNA]</scope>
    <source>
        <strain evidence="12 13">IAM14233</strain>
    </source>
</reference>
<evidence type="ECO:0000256" key="3">
    <source>
        <dbReference type="ARBA" id="ARBA00022605"/>
    </source>
</evidence>
<organism evidence="12 13">
    <name type="scientific">Zymobacter palmae</name>
    <dbReference type="NCBI Taxonomy" id="33074"/>
    <lineage>
        <taxon>Bacteria</taxon>
        <taxon>Pseudomonadati</taxon>
        <taxon>Pseudomonadota</taxon>
        <taxon>Gammaproteobacteria</taxon>
        <taxon>Oceanospirillales</taxon>
        <taxon>Halomonadaceae</taxon>
        <taxon>Zymobacter group</taxon>
        <taxon>Zymobacter</taxon>
    </lineage>
</organism>
<dbReference type="EMBL" id="AP018933">
    <property type="protein sequence ID" value="BBG29502.1"/>
    <property type="molecule type" value="Genomic_DNA"/>
</dbReference>
<comment type="function">
    <text evidence="10">Catalyzes the conversion of the cyclic tetrahydrodipicolinate (THDP) into the acyclic N-succinyl-L-2-amino-6-oxopimelate using succinyl-CoA.</text>
</comment>
<dbReference type="CDD" id="cd04649">
    <property type="entry name" value="LbH_THP_succinylT_putative"/>
    <property type="match status" value="1"/>
</dbReference>
<keyword evidence="7 10" id="KW-0220">Diaminopimelate biosynthesis</keyword>
<sequence length="350" mass="36871">MLSLGLGIGTQNLQGEWLEVMFPAPLLSPSEAITTAVARALDVTITKTTNISVHQEQCPALASALAALTHDAALKQEVQPLIDLVEALEDSQRPLVATFIVADEAPQSVPEVYLKLQLISHRLSRPHSLNLDGMFGVLKNVAWTSEGAIDIEELPARQLKARLAGRTLSVDCVDKFPKMTDYVVPTGVRIADTSRVRLGAYLGEGTTVMHEGFCNFNAGTEGPCMIEGRISAGVFIGAHSDLGGGSSTMGTLSGGGKQVISVGEKCLIGANAGIGIPLGNRCTVESGLYITAGAKVAVLDSNGDVAKVVAARELAGQDDLLFLRHSQTGRLECRTNKTAVALNESLHAHN</sequence>
<keyword evidence="6 10" id="KW-0460">Magnesium</keyword>
<name>A0A348HD00_9GAMM</name>
<feature type="binding site" evidence="10">
    <location>
        <position position="270"/>
    </location>
    <ligand>
        <name>succinyl-CoA</name>
        <dbReference type="ChEBI" id="CHEBI:57292"/>
    </ligand>
</feature>
<dbReference type="STRING" id="1123510.GCA_000620025_02213"/>
<dbReference type="OrthoDB" id="9782799at2"/>
<dbReference type="EC" id="2.3.1.117" evidence="10"/>
<gene>
    <name evidence="10" type="primary">dapD</name>
    <name evidence="12" type="ORF">ZBT109_0726</name>
</gene>
<feature type="active site" description="Acyl-anhydride intermediate" evidence="10">
    <location>
        <position position="227"/>
    </location>
</feature>
<keyword evidence="8 10" id="KW-0457">Lysine biosynthesis</keyword>
<dbReference type="InterPro" id="IPR011004">
    <property type="entry name" value="Trimer_LpxA-like_sf"/>
</dbReference>
<comment type="subunit">
    <text evidence="1 10">Homotrimer.</text>
</comment>
<dbReference type="InterPro" id="IPR019876">
    <property type="entry name" value="DapD_gammaproteobac"/>
</dbReference>
<comment type="catalytic activity">
    <reaction evidence="10">
        <text>(S)-2,3,4,5-tetrahydrodipicolinate + succinyl-CoA + H2O = (S)-2-succinylamino-6-oxoheptanedioate + CoA</text>
        <dbReference type="Rhea" id="RHEA:17325"/>
        <dbReference type="ChEBI" id="CHEBI:15377"/>
        <dbReference type="ChEBI" id="CHEBI:15685"/>
        <dbReference type="ChEBI" id="CHEBI:16845"/>
        <dbReference type="ChEBI" id="CHEBI:57287"/>
        <dbReference type="ChEBI" id="CHEBI:57292"/>
        <dbReference type="EC" id="2.3.1.117"/>
    </reaction>
</comment>
<dbReference type="RefSeq" id="WP_027705288.1">
    <property type="nucleotide sequence ID" value="NZ_AP018933.1"/>
</dbReference>
<dbReference type="Gene3D" id="3.30.70.2010">
    <property type="match status" value="1"/>
</dbReference>
<dbReference type="Pfam" id="PF14789">
    <property type="entry name" value="THDPS_M"/>
    <property type="match status" value="1"/>
</dbReference>
<feature type="binding site" evidence="10">
    <location>
        <position position="244"/>
    </location>
    <ligand>
        <name>succinyl-CoA</name>
        <dbReference type="ChEBI" id="CHEBI:57292"/>
    </ligand>
</feature>
<evidence type="ECO:0000313" key="12">
    <source>
        <dbReference type="EMBL" id="BBG29502.1"/>
    </source>
</evidence>
<feature type="binding site" evidence="10">
    <location>
        <position position="247"/>
    </location>
    <ligand>
        <name>succinyl-CoA</name>
        <dbReference type="ChEBI" id="CHEBI:57292"/>
    </ligand>
</feature>
<comment type="similarity">
    <text evidence="10">Belongs to the type 2 tetrahydrodipicolinate N-succinyltransferase family.</text>
</comment>
<comment type="pathway">
    <text evidence="10">Amino-acid biosynthesis; L-lysine biosynthesis via DAP pathway; LL-2,6-diaminopimelate from (S)-tetrahydrodipicolinate (succinylase route): step 1/3.</text>
</comment>
<evidence type="ECO:0000259" key="11">
    <source>
        <dbReference type="Pfam" id="PF14789"/>
    </source>
</evidence>
<keyword evidence="3 10" id="KW-0028">Amino-acid biosynthesis</keyword>
<feature type="binding site" evidence="10">
    <location>
        <position position="211"/>
    </location>
    <ligand>
        <name>Mg(2+)</name>
        <dbReference type="ChEBI" id="CHEBI:18420"/>
        <label>2</label>
        <note>ligand shared between trimeric partners</note>
    </ligand>
</feature>
<feature type="domain" description="2,3,4,5-tetrahydropyridine-2,6-dicarboxylate N-succinyltransferase middle" evidence="11">
    <location>
        <begin position="138"/>
        <end position="178"/>
    </location>
</feature>
<dbReference type="NCBIfam" id="TIGR03536">
    <property type="entry name" value="DapD_gpp"/>
    <property type="match status" value="1"/>
</dbReference>
<keyword evidence="5 10" id="KW-0479">Metal-binding</keyword>
<dbReference type="InterPro" id="IPR032784">
    <property type="entry name" value="THDPS_M"/>
</dbReference>
<dbReference type="Gene3D" id="2.160.10.10">
    <property type="entry name" value="Hexapeptide repeat proteins"/>
    <property type="match status" value="1"/>
</dbReference>
<dbReference type="AlphaFoldDB" id="A0A348HD00"/>
<keyword evidence="2 10" id="KW-0963">Cytoplasm</keyword>
<dbReference type="GO" id="GO:0009089">
    <property type="term" value="P:lysine biosynthetic process via diaminopimelate"/>
    <property type="evidence" value="ECO:0007669"/>
    <property type="project" value="UniProtKB-UniRule"/>
</dbReference>
<evidence type="ECO:0000256" key="6">
    <source>
        <dbReference type="ARBA" id="ARBA00022842"/>
    </source>
</evidence>
<comment type="subcellular location">
    <subcellularLocation>
        <location evidence="10">Cytoplasm</location>
    </subcellularLocation>
</comment>
<feature type="binding site" evidence="10">
    <location>
        <position position="229"/>
    </location>
    <ligand>
        <name>succinyl-CoA</name>
        <dbReference type="ChEBI" id="CHEBI:57292"/>
    </ligand>
</feature>
<comment type="caution">
    <text evidence="10">Lacks conserved residue(s) required for the propagation of feature annotation.</text>
</comment>
<accession>A0A348HD00</accession>
<proteinExistence type="inferred from homology"/>
<dbReference type="KEGG" id="zpl:ZBT109_0726"/>
<protein>
    <recommendedName>
        <fullName evidence="10">2,3,4,5-tetrahydropyridine-2,6-dicarboxylate N-succinyltransferase</fullName>
        <ecNumber evidence="10">2.3.1.117</ecNumber>
    </recommendedName>
    <alternativeName>
        <fullName evidence="10">Tetrahydrodipicolinate N-succinyltransferase</fullName>
        <shortName evidence="10">THDP succinyltransferase</shortName>
        <shortName evidence="10">THP succinyltransferase</shortName>
    </alternativeName>
    <alternativeName>
        <fullName evidence="10">Tetrahydropicolinate succinylase</fullName>
    </alternativeName>
</protein>
<dbReference type="GO" id="GO:0000287">
    <property type="term" value="F:magnesium ion binding"/>
    <property type="evidence" value="ECO:0007669"/>
    <property type="project" value="UniProtKB-UniRule"/>
</dbReference>
<keyword evidence="4 10" id="KW-0808">Transferase</keyword>
<evidence type="ECO:0000256" key="8">
    <source>
        <dbReference type="ARBA" id="ARBA00023154"/>
    </source>
</evidence>
<dbReference type="Proteomes" id="UP000267342">
    <property type="component" value="Chromosome"/>
</dbReference>
<dbReference type="Gene3D" id="3.30.60.70">
    <property type="entry name" value="Trimeric LpxA-like enzymes"/>
    <property type="match status" value="1"/>
</dbReference>
<dbReference type="InterPro" id="IPR038361">
    <property type="entry name" value="THDPS_M_sf"/>
</dbReference>
<dbReference type="InterPro" id="IPR026586">
    <property type="entry name" value="Type2_DapD"/>
</dbReference>
<dbReference type="InterPro" id="IPR001451">
    <property type="entry name" value="Hexapep"/>
</dbReference>
<keyword evidence="13" id="KW-1185">Reference proteome</keyword>
<dbReference type="GO" id="GO:0008666">
    <property type="term" value="F:2,3,4,5-tetrahydropyridine-2,6-dicarboxylate N-succinyltransferase activity"/>
    <property type="evidence" value="ECO:0007669"/>
    <property type="project" value="UniProtKB-UniRule"/>
</dbReference>
<keyword evidence="9 10" id="KW-0012">Acyltransferase</keyword>
<dbReference type="HAMAP" id="MF_02122">
    <property type="entry name" value="DapD_type2"/>
    <property type="match status" value="1"/>
</dbReference>
<dbReference type="FunFam" id="2.160.10.10:FF:000009">
    <property type="entry name" value="2,3,4,5-tetrahydropyridine-2,6-dicarboxylate N-succinyltransferase"/>
    <property type="match status" value="1"/>
</dbReference>
<evidence type="ECO:0000256" key="2">
    <source>
        <dbReference type="ARBA" id="ARBA00022490"/>
    </source>
</evidence>
<dbReference type="SUPFAM" id="SSF51161">
    <property type="entry name" value="Trimeric LpxA-like enzymes"/>
    <property type="match status" value="1"/>
</dbReference>
<evidence type="ECO:0000256" key="4">
    <source>
        <dbReference type="ARBA" id="ARBA00022679"/>
    </source>
</evidence>
<evidence type="ECO:0000313" key="13">
    <source>
        <dbReference type="Proteomes" id="UP000267342"/>
    </source>
</evidence>
<dbReference type="Pfam" id="PF14790">
    <property type="entry name" value="THDPS_N"/>
    <property type="match status" value="1"/>
</dbReference>
<evidence type="ECO:0000256" key="9">
    <source>
        <dbReference type="ARBA" id="ARBA00023315"/>
    </source>
</evidence>
<evidence type="ECO:0000256" key="5">
    <source>
        <dbReference type="ARBA" id="ARBA00022723"/>
    </source>
</evidence>
<dbReference type="GO" id="GO:0019877">
    <property type="term" value="P:diaminopimelate biosynthetic process"/>
    <property type="evidence" value="ECO:0007669"/>
    <property type="project" value="UniProtKB-UniRule"/>
</dbReference>